<dbReference type="PANTHER" id="PTHR10890:SF3">
    <property type="entry name" value="CYSTEINE--TRNA LIGASE, CYTOPLASMIC"/>
    <property type="match status" value="1"/>
</dbReference>
<evidence type="ECO:0000259" key="15">
    <source>
        <dbReference type="Pfam" id="PF01406"/>
    </source>
</evidence>
<dbReference type="Pfam" id="PF01406">
    <property type="entry name" value="tRNA-synt_1e"/>
    <property type="match status" value="1"/>
</dbReference>
<dbReference type="EMBL" id="PGCJ01000856">
    <property type="protein sequence ID" value="PLW17095.1"/>
    <property type="molecule type" value="Genomic_DNA"/>
</dbReference>
<dbReference type="OrthoDB" id="438179at2759"/>
<keyword evidence="5" id="KW-0963">Cytoplasm</keyword>
<keyword evidence="12" id="KW-0030">Aminoacyl-tRNA synthetase</keyword>
<evidence type="ECO:0000256" key="4">
    <source>
        <dbReference type="ARBA" id="ARBA00012832"/>
    </source>
</evidence>
<feature type="domain" description="tRNA synthetases class I catalytic" evidence="15">
    <location>
        <begin position="74"/>
        <end position="520"/>
    </location>
</feature>
<evidence type="ECO:0000256" key="7">
    <source>
        <dbReference type="ARBA" id="ARBA00022723"/>
    </source>
</evidence>
<dbReference type="EC" id="6.1.1.16" evidence="4"/>
<keyword evidence="18" id="KW-1185">Reference proteome</keyword>
<reference evidence="17 18" key="1">
    <citation type="submission" date="2017-11" db="EMBL/GenBank/DDBJ databases">
        <title>De novo assembly and phasing of dikaryotic genomes from two isolates of Puccinia coronata f. sp. avenae, the causal agent of oat crown rust.</title>
        <authorList>
            <person name="Miller M.E."/>
            <person name="Zhang Y."/>
            <person name="Omidvar V."/>
            <person name="Sperschneider J."/>
            <person name="Schwessinger B."/>
            <person name="Raley C."/>
            <person name="Palmer J.M."/>
            <person name="Garnica D."/>
            <person name="Upadhyaya N."/>
            <person name="Rathjen J."/>
            <person name="Taylor J.M."/>
            <person name="Park R.F."/>
            <person name="Dodds P.N."/>
            <person name="Hirsch C.D."/>
            <person name="Kianian S.F."/>
            <person name="Figueroa M."/>
        </authorList>
    </citation>
    <scope>NUCLEOTIDE SEQUENCE [LARGE SCALE GENOMIC DNA]</scope>
    <source>
        <strain evidence="17">12NC29</strain>
    </source>
</reference>
<keyword evidence="8" id="KW-0547">Nucleotide-binding</keyword>
<evidence type="ECO:0000256" key="6">
    <source>
        <dbReference type="ARBA" id="ARBA00022598"/>
    </source>
</evidence>
<evidence type="ECO:0000256" key="11">
    <source>
        <dbReference type="ARBA" id="ARBA00022917"/>
    </source>
</evidence>
<dbReference type="Gene3D" id="1.20.120.640">
    <property type="entry name" value="Anticodon-binding domain of a subclass of class I aminoacyl-tRNA synthetases"/>
    <property type="match status" value="1"/>
</dbReference>
<sequence>MNYSSFLISRNRQTFIRTIRNQSDRTKEKKDIYRVINMNTTTTTTTSWRPPQTDTTAQLKVYNSLTKSKVPFIPKEPNKITWYNCGPTVYDASHMGHARNYVTQDILRRIARDYFQYDVKFVMNVTDIDDKIIQRARQQHLLENLRSKSDQITTELITQVRESLTSYEENTIKKLLGANCSLEEILLKAGQEPKWKAEMVAKEEKFGMWLDALGSAQKSLTRASSLLDQSSGNSRTEAERLIDGASEVLSKWLDQQYGSTITDHAIFKKLAVYWEKSFFNDMAKLGVEPPTVLTRVSDYVEEIVQYVQRIVERGFAYVYDGSVYFDVGAFDGAEVKEHAGYGPFHHCYAKLQPGSKANKKLMEEGEGALSVHPASSAVDGKRSPADFALWKKSKPGEPGWDSVWGMGRPGWHIECSVMASAILGDGMDIHSGGVDLMFPHHDNEMAQSEAYHNCPQWVNYFLHTGHLHIEGLKMSKSLKNFITICDALKQHSPRQLRLSFMAQRWDLGMDFAESAMAEVRNQESTFNNFFAVVKALRYERSAEQILQSIDLQDFKVTDSSHPLSATLQTAQADLNAALCDSFNTPEAIKHILTLVAETNKFIAAETRAIRAERDAHTLVVISQIAAWITHLLAVFGLSNGPKGGIGWNACDLAEPQAMEHWLQWSSFRDQARKLARDKMQKKADLASATPFAEDLQRLCQHQFHDHLKQLDLSPSEHPNPSSFFASETLRIDHLPQPLKTSVAGHLPIWYGFWTELYRLSQAPHPTPRQVLTACDHLRDERLVEVGVALDDQDDGKALVKLLPASMLMQAREEKQRVQRDKEKKLREMQLENERKKHAKLMKGKIPAEEMFKDSTEFSQFDQLGIPTHLAPSGEEIFKSRRKKLVKDWETQKKLHAEYRAWASSNQTSNP</sequence>
<feature type="coiled-coil region" evidence="14">
    <location>
        <begin position="807"/>
        <end position="838"/>
    </location>
</feature>
<name>A0A2N5SV20_9BASI</name>
<evidence type="ECO:0000256" key="12">
    <source>
        <dbReference type="ARBA" id="ARBA00023146"/>
    </source>
</evidence>
<dbReference type="InterPro" id="IPR032678">
    <property type="entry name" value="tRNA-synt_1_cat_dom"/>
</dbReference>
<dbReference type="SUPFAM" id="SSF47323">
    <property type="entry name" value="Anticodon-binding domain of a subclass of class I aminoacyl-tRNA synthetases"/>
    <property type="match status" value="1"/>
</dbReference>
<accession>A0A2N5SV20</accession>
<dbReference type="PANTHER" id="PTHR10890">
    <property type="entry name" value="CYSTEINYL-TRNA SYNTHETASE"/>
    <property type="match status" value="1"/>
</dbReference>
<dbReference type="PRINTS" id="PR00983">
    <property type="entry name" value="TRNASYNTHCYS"/>
</dbReference>
<dbReference type="GO" id="GO:0004817">
    <property type="term" value="F:cysteine-tRNA ligase activity"/>
    <property type="evidence" value="ECO:0007669"/>
    <property type="project" value="UniProtKB-EC"/>
</dbReference>
<proteinExistence type="inferred from homology"/>
<keyword evidence="6" id="KW-0436">Ligase</keyword>
<evidence type="ECO:0000256" key="8">
    <source>
        <dbReference type="ARBA" id="ARBA00022741"/>
    </source>
</evidence>
<dbReference type="SUPFAM" id="SSF52374">
    <property type="entry name" value="Nucleotidylyl transferase"/>
    <property type="match status" value="1"/>
</dbReference>
<evidence type="ECO:0000256" key="13">
    <source>
        <dbReference type="ARBA" id="ARBA00031499"/>
    </source>
</evidence>
<dbReference type="Proteomes" id="UP000235388">
    <property type="component" value="Unassembled WGS sequence"/>
</dbReference>
<dbReference type="InterPro" id="IPR009080">
    <property type="entry name" value="tRNAsynth_Ia_anticodon-bd"/>
</dbReference>
<dbReference type="GO" id="GO:0006423">
    <property type="term" value="P:cysteinyl-tRNA aminoacylation"/>
    <property type="evidence" value="ECO:0007669"/>
    <property type="project" value="InterPro"/>
</dbReference>
<dbReference type="Pfam" id="PF09190">
    <property type="entry name" value="DALR_2"/>
    <property type="match status" value="1"/>
</dbReference>
<dbReference type="STRING" id="200324.A0A2N5SV20"/>
<dbReference type="GO" id="GO:0046872">
    <property type="term" value="F:metal ion binding"/>
    <property type="evidence" value="ECO:0007669"/>
    <property type="project" value="UniProtKB-KW"/>
</dbReference>
<evidence type="ECO:0000256" key="5">
    <source>
        <dbReference type="ARBA" id="ARBA00022490"/>
    </source>
</evidence>
<evidence type="ECO:0000256" key="1">
    <source>
        <dbReference type="ARBA" id="ARBA00001947"/>
    </source>
</evidence>
<dbReference type="InterPro" id="IPR015803">
    <property type="entry name" value="Cys-tRNA-ligase"/>
</dbReference>
<evidence type="ECO:0000256" key="10">
    <source>
        <dbReference type="ARBA" id="ARBA00022840"/>
    </source>
</evidence>
<protein>
    <recommendedName>
        <fullName evidence="4">cysteine--tRNA ligase</fullName>
        <ecNumber evidence="4">6.1.1.16</ecNumber>
    </recommendedName>
    <alternativeName>
        <fullName evidence="13">Cysteinyl-tRNA synthetase</fullName>
    </alternativeName>
</protein>
<dbReference type="InterPro" id="IPR014729">
    <property type="entry name" value="Rossmann-like_a/b/a_fold"/>
</dbReference>
<evidence type="ECO:0000256" key="3">
    <source>
        <dbReference type="ARBA" id="ARBA00005594"/>
    </source>
</evidence>
<organism evidence="17 18">
    <name type="scientific">Puccinia coronata f. sp. avenae</name>
    <dbReference type="NCBI Taxonomy" id="200324"/>
    <lineage>
        <taxon>Eukaryota</taxon>
        <taxon>Fungi</taxon>
        <taxon>Dikarya</taxon>
        <taxon>Basidiomycota</taxon>
        <taxon>Pucciniomycotina</taxon>
        <taxon>Pucciniomycetes</taxon>
        <taxon>Pucciniales</taxon>
        <taxon>Pucciniaceae</taxon>
        <taxon>Puccinia</taxon>
    </lineage>
</organism>
<comment type="similarity">
    <text evidence="3">Belongs to the class-I aminoacyl-tRNA synthetase family.</text>
</comment>
<evidence type="ECO:0000313" key="18">
    <source>
        <dbReference type="Proteomes" id="UP000235388"/>
    </source>
</evidence>
<evidence type="ECO:0000256" key="9">
    <source>
        <dbReference type="ARBA" id="ARBA00022833"/>
    </source>
</evidence>
<comment type="cofactor">
    <cofactor evidence="1">
        <name>Zn(2+)</name>
        <dbReference type="ChEBI" id="CHEBI:29105"/>
    </cofactor>
</comment>
<dbReference type="GO" id="GO:0005524">
    <property type="term" value="F:ATP binding"/>
    <property type="evidence" value="ECO:0007669"/>
    <property type="project" value="UniProtKB-KW"/>
</dbReference>
<dbReference type="GO" id="GO:0005737">
    <property type="term" value="C:cytoplasm"/>
    <property type="evidence" value="ECO:0007669"/>
    <property type="project" value="UniProtKB-SubCell"/>
</dbReference>
<keyword evidence="9" id="KW-0862">Zinc</keyword>
<dbReference type="AlphaFoldDB" id="A0A2N5SV20"/>
<keyword evidence="10" id="KW-0067">ATP-binding</keyword>
<keyword evidence="7" id="KW-0479">Metal-binding</keyword>
<dbReference type="InterPro" id="IPR015273">
    <property type="entry name" value="Cys-tRNA-synt_Ia_DALR"/>
</dbReference>
<evidence type="ECO:0000256" key="14">
    <source>
        <dbReference type="SAM" id="Coils"/>
    </source>
</evidence>
<dbReference type="CDD" id="cd00672">
    <property type="entry name" value="CysRS_core"/>
    <property type="match status" value="1"/>
</dbReference>
<comment type="subcellular location">
    <subcellularLocation>
        <location evidence="2">Cytoplasm</location>
    </subcellularLocation>
</comment>
<evidence type="ECO:0000256" key="2">
    <source>
        <dbReference type="ARBA" id="ARBA00004496"/>
    </source>
</evidence>
<evidence type="ECO:0000313" key="17">
    <source>
        <dbReference type="EMBL" id="PLW17095.1"/>
    </source>
</evidence>
<keyword evidence="14" id="KW-0175">Coiled coil</keyword>
<comment type="caution">
    <text evidence="17">The sequence shown here is derived from an EMBL/GenBank/DDBJ whole genome shotgun (WGS) entry which is preliminary data.</text>
</comment>
<evidence type="ECO:0000259" key="16">
    <source>
        <dbReference type="Pfam" id="PF09190"/>
    </source>
</evidence>
<dbReference type="HAMAP" id="MF_00041">
    <property type="entry name" value="Cys_tRNA_synth"/>
    <property type="match status" value="1"/>
</dbReference>
<feature type="domain" description="Cysteinyl-tRNA synthetase class Ia DALR" evidence="16">
    <location>
        <begin position="576"/>
        <end position="637"/>
    </location>
</feature>
<keyword evidence="11" id="KW-0648">Protein biosynthesis</keyword>
<dbReference type="NCBIfam" id="TIGR00435">
    <property type="entry name" value="cysS"/>
    <property type="match status" value="1"/>
</dbReference>
<gene>
    <name evidence="17" type="ORF">PCANC_14628</name>
</gene>
<dbReference type="InterPro" id="IPR024909">
    <property type="entry name" value="Cys-tRNA/MSH_ligase"/>
</dbReference>
<dbReference type="Gene3D" id="3.40.50.620">
    <property type="entry name" value="HUPs"/>
    <property type="match status" value="1"/>
</dbReference>